<dbReference type="AlphaFoldDB" id="A0A432WC69"/>
<protein>
    <submittedName>
        <fullName evidence="1">Uncharacterized protein</fullName>
    </submittedName>
</protein>
<evidence type="ECO:0000313" key="1">
    <source>
        <dbReference type="EMBL" id="RUO29595.1"/>
    </source>
</evidence>
<name>A0A432WC69_9GAMM</name>
<proteinExistence type="predicted"/>
<accession>A0A432WC69</accession>
<sequence>MATLFVSPQSSADYMAPLLERGAFGVSYERIKALEPAGLSNQMEATFYTFVGRQDLAATLQDIPESQSCLTDDETTRLTPASSWLSDVVADHKVLMFNENHFRIEARVFVASQLEMLKSAGFTHIGFEAFQADLADSEELSPAHGFYTQEPTFSALIRQAQAMGFQVFSYESTRAIAEGESAFEVRERTQATNILSQIEQANEDARFVIFAGWDHIAEAAKGPDELRWMAARLKERSAIDPFTIDLTSCGYAGSDSALANSGMVLVDDTNHARVTGQYRGLVDAQIHLPLPGSDSLKTGFYRQTLGNPVVIADELRLSDEPVLVRAYQHDTDEVAYDQVLLYPGEHFPLYLAPGHSYLLLSYTADGSIVGELEYNELADIQP</sequence>
<evidence type="ECO:0000313" key="2">
    <source>
        <dbReference type="Proteomes" id="UP000287823"/>
    </source>
</evidence>
<keyword evidence="2" id="KW-1185">Reference proteome</keyword>
<gene>
    <name evidence="1" type="ORF">CWE14_14135</name>
</gene>
<comment type="caution">
    <text evidence="1">The sequence shown here is derived from an EMBL/GenBank/DDBJ whole genome shotgun (WGS) entry which is preliminary data.</text>
</comment>
<reference evidence="1 2" key="1">
    <citation type="journal article" date="2011" name="Front. Microbiol.">
        <title>Genomic signatures of strain selection and enhancement in Bacillus atrophaeus var. globigii, a historical biowarfare simulant.</title>
        <authorList>
            <person name="Gibbons H.S."/>
            <person name="Broomall S.M."/>
            <person name="McNew L.A."/>
            <person name="Daligault H."/>
            <person name="Chapman C."/>
            <person name="Bruce D."/>
            <person name="Karavis M."/>
            <person name="Krepps M."/>
            <person name="McGregor P.A."/>
            <person name="Hong C."/>
            <person name="Park K.H."/>
            <person name="Akmal A."/>
            <person name="Feldman A."/>
            <person name="Lin J.S."/>
            <person name="Chang W.E."/>
            <person name="Higgs B.W."/>
            <person name="Demirev P."/>
            <person name="Lindquist J."/>
            <person name="Liem A."/>
            <person name="Fochler E."/>
            <person name="Read T.D."/>
            <person name="Tapia R."/>
            <person name="Johnson S."/>
            <person name="Bishop-Lilly K.A."/>
            <person name="Detter C."/>
            <person name="Han C."/>
            <person name="Sozhamannan S."/>
            <person name="Rosenzweig C.N."/>
            <person name="Skowronski E.W."/>
        </authorList>
    </citation>
    <scope>NUCLEOTIDE SEQUENCE [LARGE SCALE GENOMIC DNA]</scope>
    <source>
        <strain evidence="1 2">Y4G10-17</strain>
    </source>
</reference>
<organism evidence="1 2">
    <name type="scientific">Aliidiomarina soli</name>
    <dbReference type="NCBI Taxonomy" id="1928574"/>
    <lineage>
        <taxon>Bacteria</taxon>
        <taxon>Pseudomonadati</taxon>
        <taxon>Pseudomonadota</taxon>
        <taxon>Gammaproteobacteria</taxon>
        <taxon>Alteromonadales</taxon>
        <taxon>Idiomarinaceae</taxon>
        <taxon>Aliidiomarina</taxon>
    </lineage>
</organism>
<dbReference type="EMBL" id="PIPO01000007">
    <property type="protein sequence ID" value="RUO29595.1"/>
    <property type="molecule type" value="Genomic_DNA"/>
</dbReference>
<dbReference type="SUPFAM" id="SSF159501">
    <property type="entry name" value="EreA/ChaN-like"/>
    <property type="match status" value="1"/>
</dbReference>
<dbReference type="Proteomes" id="UP000287823">
    <property type="component" value="Unassembled WGS sequence"/>
</dbReference>
<dbReference type="Gene3D" id="3.40.50.11550">
    <property type="match status" value="1"/>
</dbReference>